<keyword evidence="1" id="KW-0812">Transmembrane</keyword>
<accession>A0A1V8NTC4</accession>
<keyword evidence="1" id="KW-0472">Membrane</keyword>
<dbReference type="Proteomes" id="UP000192573">
    <property type="component" value="Unassembled WGS sequence"/>
</dbReference>
<name>A0A1V8NTC4_CITBR</name>
<dbReference type="AlphaFoldDB" id="A0A1V8NTC4"/>
<reference evidence="2 3" key="1">
    <citation type="submission" date="2017-03" db="EMBL/GenBank/DDBJ databases">
        <authorList>
            <person name="Afonso C.L."/>
            <person name="Miller P.J."/>
            <person name="Scott M.A."/>
            <person name="Spackman E."/>
            <person name="Goraichik I."/>
            <person name="Dimitrov K.M."/>
            <person name="Suarez D.L."/>
            <person name="Swayne D.E."/>
        </authorList>
    </citation>
    <scope>NUCLEOTIDE SEQUENCE [LARGE SCALE GENOMIC DNA]</scope>
    <source>
        <strain evidence="2 3">ATCC 51113</strain>
    </source>
</reference>
<protein>
    <submittedName>
        <fullName evidence="2">Uncharacterized protein</fullName>
    </submittedName>
</protein>
<feature type="transmembrane region" description="Helical" evidence="1">
    <location>
        <begin position="21"/>
        <end position="43"/>
    </location>
</feature>
<gene>
    <name evidence="2" type="ORF">BZK42_23635</name>
</gene>
<sequence length="65" mass="7344">MLKKIPFFKKRGYLAEILPFLILYWLMVVVQIICITVLLVGTFDMVLNNIGEPVSGSLGTITRSE</sequence>
<proteinExistence type="predicted"/>
<dbReference type="RefSeq" id="WP_080860528.1">
    <property type="nucleotide sequence ID" value="NZ_CP077405.1"/>
</dbReference>
<comment type="caution">
    <text evidence="2">The sequence shown here is derived from an EMBL/GenBank/DDBJ whole genome shotgun (WGS) entry which is preliminary data.</text>
</comment>
<dbReference type="EMBL" id="NAEW01000019">
    <property type="protein sequence ID" value="OQM39655.1"/>
    <property type="molecule type" value="Genomic_DNA"/>
</dbReference>
<evidence type="ECO:0000256" key="1">
    <source>
        <dbReference type="SAM" id="Phobius"/>
    </source>
</evidence>
<evidence type="ECO:0000313" key="2">
    <source>
        <dbReference type="EMBL" id="OQM39655.1"/>
    </source>
</evidence>
<keyword evidence="1" id="KW-1133">Transmembrane helix</keyword>
<organism evidence="2 3">
    <name type="scientific">Citrobacter braakii</name>
    <dbReference type="NCBI Taxonomy" id="57706"/>
    <lineage>
        <taxon>Bacteria</taxon>
        <taxon>Pseudomonadati</taxon>
        <taxon>Pseudomonadota</taxon>
        <taxon>Gammaproteobacteria</taxon>
        <taxon>Enterobacterales</taxon>
        <taxon>Enterobacteriaceae</taxon>
        <taxon>Citrobacter</taxon>
        <taxon>Citrobacter freundii complex</taxon>
    </lineage>
</organism>
<evidence type="ECO:0000313" key="3">
    <source>
        <dbReference type="Proteomes" id="UP000192573"/>
    </source>
</evidence>